<feature type="non-terminal residue" evidence="2">
    <location>
        <position position="1"/>
    </location>
</feature>
<dbReference type="Proteomes" id="UP001189429">
    <property type="component" value="Unassembled WGS sequence"/>
</dbReference>
<comment type="caution">
    <text evidence="2">The sequence shown here is derived from an EMBL/GenBank/DDBJ whole genome shotgun (WGS) entry which is preliminary data.</text>
</comment>
<evidence type="ECO:0000313" key="2">
    <source>
        <dbReference type="EMBL" id="CAK0807328.1"/>
    </source>
</evidence>
<feature type="region of interest" description="Disordered" evidence="1">
    <location>
        <begin position="68"/>
        <end position="101"/>
    </location>
</feature>
<reference evidence="2" key="1">
    <citation type="submission" date="2023-10" db="EMBL/GenBank/DDBJ databases">
        <authorList>
            <person name="Chen Y."/>
            <person name="Shah S."/>
            <person name="Dougan E. K."/>
            <person name="Thang M."/>
            <person name="Chan C."/>
        </authorList>
    </citation>
    <scope>NUCLEOTIDE SEQUENCE [LARGE SCALE GENOMIC DNA]</scope>
</reference>
<name>A0ABN9QUJ1_9DINO</name>
<accession>A0ABN9QUJ1</accession>
<dbReference type="EMBL" id="CAUYUJ010003901">
    <property type="protein sequence ID" value="CAK0807328.1"/>
    <property type="molecule type" value="Genomic_DNA"/>
</dbReference>
<protein>
    <submittedName>
        <fullName evidence="2">Uncharacterized protein</fullName>
    </submittedName>
</protein>
<evidence type="ECO:0000313" key="3">
    <source>
        <dbReference type="Proteomes" id="UP001189429"/>
    </source>
</evidence>
<dbReference type="SUPFAM" id="SSF56349">
    <property type="entry name" value="DNA breaking-rejoining enzymes"/>
    <property type="match status" value="1"/>
</dbReference>
<feature type="compositionally biased region" description="Low complexity" evidence="1">
    <location>
        <begin position="78"/>
        <end position="88"/>
    </location>
</feature>
<sequence length="355" mass="38806">GLTFPEEQSVSEAARIDCERRRQAVSQWAAQRSISIQTPPAVDDAPARFFREEFLGGGREQRRLEVYGSPGLREARPGRAAGAAPPRGASREGLGSPCPSPVAPAPAVAGGLPDHRDDVRPGLVAFAWIAAVAFALYLRPREALDLAQSQLVPPGFATATGARSWCVVLHMFERLAPSKTGVFDESLLVDSACFPWMSSLVAELHRRTPAGHRLFPVTYARWNYHFKAVVSSLGLNVLGNLSLRQLLHGGASHELCAAARPLKDIQKRGRWATNAALHRYAKGGRVQEQLRRLPPGLQAQAERAFSRRAGRGIFLEVFSGARRMSAAWRLAFKAQHAAFELDFKNSSSHDLLLGR</sequence>
<proteinExistence type="predicted"/>
<organism evidence="2 3">
    <name type="scientific">Prorocentrum cordatum</name>
    <dbReference type="NCBI Taxonomy" id="2364126"/>
    <lineage>
        <taxon>Eukaryota</taxon>
        <taxon>Sar</taxon>
        <taxon>Alveolata</taxon>
        <taxon>Dinophyceae</taxon>
        <taxon>Prorocentrales</taxon>
        <taxon>Prorocentraceae</taxon>
        <taxon>Prorocentrum</taxon>
    </lineage>
</organism>
<dbReference type="InterPro" id="IPR011010">
    <property type="entry name" value="DNA_brk_join_enz"/>
</dbReference>
<feature type="non-terminal residue" evidence="2">
    <location>
        <position position="355"/>
    </location>
</feature>
<evidence type="ECO:0000256" key="1">
    <source>
        <dbReference type="SAM" id="MobiDB-lite"/>
    </source>
</evidence>
<gene>
    <name evidence="2" type="ORF">PCOR1329_LOCUS13234</name>
</gene>
<keyword evidence="3" id="KW-1185">Reference proteome</keyword>